<keyword evidence="4" id="KW-0723">Serine/threonine-protein kinase</keyword>
<feature type="binding site" evidence="3">
    <location>
        <position position="60"/>
    </location>
    <ligand>
        <name>ATP</name>
        <dbReference type="ChEBI" id="CHEBI:30616"/>
    </ligand>
</feature>
<accession>A0AAN9VT31</accession>
<dbReference type="GO" id="GO:0004674">
    <property type="term" value="F:protein serine/threonine kinase activity"/>
    <property type="evidence" value="ECO:0007669"/>
    <property type="project" value="UniProtKB-KW"/>
</dbReference>
<dbReference type="AlphaFoldDB" id="A0AAN9VT31"/>
<feature type="compositionally biased region" description="Gly residues" evidence="5">
    <location>
        <begin position="303"/>
        <end position="313"/>
    </location>
</feature>
<dbReference type="PROSITE" id="PS00107">
    <property type="entry name" value="PROTEIN_KINASE_ATP"/>
    <property type="match status" value="1"/>
</dbReference>
<evidence type="ECO:0000256" key="5">
    <source>
        <dbReference type="SAM" id="MobiDB-lite"/>
    </source>
</evidence>
<evidence type="ECO:0000259" key="6">
    <source>
        <dbReference type="PROSITE" id="PS50011"/>
    </source>
</evidence>
<dbReference type="InterPro" id="IPR008271">
    <property type="entry name" value="Ser/Thr_kinase_AS"/>
</dbReference>
<dbReference type="InterPro" id="IPR011009">
    <property type="entry name" value="Kinase-like_dom_sf"/>
</dbReference>
<organism evidence="7 8">
    <name type="scientific">Gryllus longicercus</name>
    <dbReference type="NCBI Taxonomy" id="2509291"/>
    <lineage>
        <taxon>Eukaryota</taxon>
        <taxon>Metazoa</taxon>
        <taxon>Ecdysozoa</taxon>
        <taxon>Arthropoda</taxon>
        <taxon>Hexapoda</taxon>
        <taxon>Insecta</taxon>
        <taxon>Pterygota</taxon>
        <taxon>Neoptera</taxon>
        <taxon>Polyneoptera</taxon>
        <taxon>Orthoptera</taxon>
        <taxon>Ensifera</taxon>
        <taxon>Gryllidea</taxon>
        <taxon>Grylloidea</taxon>
        <taxon>Gryllidae</taxon>
        <taxon>Gryllinae</taxon>
        <taxon>Gryllus</taxon>
    </lineage>
</organism>
<gene>
    <name evidence="7" type="ORF">R5R35_013622</name>
</gene>
<feature type="compositionally biased region" description="Basic and acidic residues" evidence="5">
    <location>
        <begin position="317"/>
        <end position="334"/>
    </location>
</feature>
<dbReference type="InterPro" id="IPR000719">
    <property type="entry name" value="Prot_kinase_dom"/>
</dbReference>
<proteinExistence type="inferred from homology"/>
<evidence type="ECO:0000313" key="8">
    <source>
        <dbReference type="Proteomes" id="UP001378592"/>
    </source>
</evidence>
<evidence type="ECO:0000256" key="4">
    <source>
        <dbReference type="RuleBase" id="RU000304"/>
    </source>
</evidence>
<comment type="similarity">
    <text evidence="4">Belongs to the protein kinase superfamily.</text>
</comment>
<evidence type="ECO:0000256" key="3">
    <source>
        <dbReference type="PROSITE-ProRule" id="PRU10141"/>
    </source>
</evidence>
<evidence type="ECO:0000313" key="7">
    <source>
        <dbReference type="EMBL" id="KAK7868316.1"/>
    </source>
</evidence>
<dbReference type="InterPro" id="IPR017441">
    <property type="entry name" value="Protein_kinase_ATP_BS"/>
</dbReference>
<evidence type="ECO:0000256" key="2">
    <source>
        <dbReference type="ARBA" id="ARBA00022840"/>
    </source>
</evidence>
<sequence>MRGGGSCKRGESAIHRVQEVALPALALEREYDVARVLGEGCFARVLLATHRRTGAAVVLKAVHAEVTPLRDFYREFHYSYHLSAHPCVLSVYAVAFRADHCYVFAQEYAPYGDLAGNVKAGGLPEEACKRVAQQLAFALEFLHSKELVHRDLKLENVLVFAPDMSKIKLCDFGETRRDGTLVSKVRCTWQAFQPPEVVEVVQNERYHCRVASDCWQLGIALFVCLTGCPPWQSADAISDAAYCAFSRWQKRRTTKLPPPFRRFAPRLLRLLRRLLEHKPDKRAPVVEVNKYLKDAWVAAAAGGGGAGTAGGCSSGSRPRESSADDAPHAPDEGNAHLKKLLSSYGLETTVDQKLISKRVWEWVLACEANAEPSLEGI</sequence>
<dbReference type="Proteomes" id="UP001378592">
    <property type="component" value="Unassembled WGS sequence"/>
</dbReference>
<dbReference type="Gene3D" id="1.10.510.10">
    <property type="entry name" value="Transferase(Phosphotransferase) domain 1"/>
    <property type="match status" value="1"/>
</dbReference>
<dbReference type="SUPFAM" id="SSF56112">
    <property type="entry name" value="Protein kinase-like (PK-like)"/>
    <property type="match status" value="1"/>
</dbReference>
<dbReference type="SMART" id="SM00220">
    <property type="entry name" value="S_TKc"/>
    <property type="match status" value="1"/>
</dbReference>
<dbReference type="GO" id="GO:0005524">
    <property type="term" value="F:ATP binding"/>
    <property type="evidence" value="ECO:0007669"/>
    <property type="project" value="UniProtKB-UniRule"/>
</dbReference>
<feature type="domain" description="Protein kinase" evidence="6">
    <location>
        <begin position="31"/>
        <end position="297"/>
    </location>
</feature>
<dbReference type="PANTHER" id="PTHR24359:SF26">
    <property type="entry name" value="SERINE_THREONINE-PROTEIN KINASE MENG-PO"/>
    <property type="match status" value="1"/>
</dbReference>
<keyword evidence="2 3" id="KW-0067">ATP-binding</keyword>
<keyword evidence="8" id="KW-1185">Reference proteome</keyword>
<keyword evidence="4" id="KW-0418">Kinase</keyword>
<name>A0AAN9VT31_9ORTH</name>
<dbReference type="PROSITE" id="PS50011">
    <property type="entry name" value="PROTEIN_KINASE_DOM"/>
    <property type="match status" value="1"/>
</dbReference>
<protein>
    <recommendedName>
        <fullName evidence="6">Protein kinase domain-containing protein</fullName>
    </recommendedName>
</protein>
<dbReference type="PANTHER" id="PTHR24359">
    <property type="entry name" value="SERINE/THREONINE-PROTEIN KINASE SBK1"/>
    <property type="match status" value="1"/>
</dbReference>
<feature type="region of interest" description="Disordered" evidence="5">
    <location>
        <begin position="303"/>
        <end position="334"/>
    </location>
</feature>
<dbReference type="EMBL" id="JAZDUA010000096">
    <property type="protein sequence ID" value="KAK7868316.1"/>
    <property type="molecule type" value="Genomic_DNA"/>
</dbReference>
<evidence type="ECO:0000256" key="1">
    <source>
        <dbReference type="ARBA" id="ARBA00022741"/>
    </source>
</evidence>
<keyword evidence="4" id="KW-0808">Transferase</keyword>
<dbReference type="Pfam" id="PF00069">
    <property type="entry name" value="Pkinase"/>
    <property type="match status" value="1"/>
</dbReference>
<reference evidence="7 8" key="1">
    <citation type="submission" date="2024-03" db="EMBL/GenBank/DDBJ databases">
        <title>The genome assembly and annotation of the cricket Gryllus longicercus Weissman &amp; Gray.</title>
        <authorList>
            <person name="Szrajer S."/>
            <person name="Gray D."/>
            <person name="Ylla G."/>
        </authorList>
    </citation>
    <scope>NUCLEOTIDE SEQUENCE [LARGE SCALE GENOMIC DNA]</scope>
    <source>
        <strain evidence="7">DAG 2021-001</strain>
        <tissue evidence="7">Whole body minus gut</tissue>
    </source>
</reference>
<dbReference type="PROSITE" id="PS00108">
    <property type="entry name" value="PROTEIN_KINASE_ST"/>
    <property type="match status" value="1"/>
</dbReference>
<keyword evidence="1 3" id="KW-0547">Nucleotide-binding</keyword>
<comment type="caution">
    <text evidence="7">The sequence shown here is derived from an EMBL/GenBank/DDBJ whole genome shotgun (WGS) entry which is preliminary data.</text>
</comment>